<gene>
    <name evidence="3" type="ORF">IFM89_039117</name>
</gene>
<sequence>MLTCSYAVAGQFLILSLCLILGLAFVYGNKRKRKKAHPRFEDLSYKLQKITTLNMDEAPNRRCVREAFKKPILGIDHCMLKVKLKKIVDWFYFLMELLGVESGTVLICCASLPYKMTEVCEADFELGTAKKLASCGYGVFALDYPGFGLSEGLNNYIPNFDMLVEDVIEHFSKVKGILLPPSHWE</sequence>
<proteinExistence type="predicted"/>
<keyword evidence="1" id="KW-0812">Transmembrane</keyword>
<feature type="domain" description="Serine aminopeptidase S33" evidence="2">
    <location>
        <begin position="128"/>
        <end position="175"/>
    </location>
</feature>
<evidence type="ECO:0000259" key="2">
    <source>
        <dbReference type="Pfam" id="PF12146"/>
    </source>
</evidence>
<keyword evidence="1" id="KW-0472">Membrane</keyword>
<accession>A0A835IJV1</accession>
<keyword evidence="1" id="KW-1133">Transmembrane helix</keyword>
<keyword evidence="4" id="KW-1185">Reference proteome</keyword>
<dbReference type="AlphaFoldDB" id="A0A835IJV1"/>
<protein>
    <recommendedName>
        <fullName evidence="2">Serine aminopeptidase S33 domain-containing protein</fullName>
    </recommendedName>
</protein>
<dbReference type="InterPro" id="IPR029058">
    <property type="entry name" value="AB_hydrolase_fold"/>
</dbReference>
<dbReference type="OrthoDB" id="2498029at2759"/>
<dbReference type="PANTHER" id="PTHR11614">
    <property type="entry name" value="PHOSPHOLIPASE-RELATED"/>
    <property type="match status" value="1"/>
</dbReference>
<dbReference type="InterPro" id="IPR051044">
    <property type="entry name" value="MAG_DAG_Lipase"/>
</dbReference>
<dbReference type="Proteomes" id="UP000631114">
    <property type="component" value="Unassembled WGS sequence"/>
</dbReference>
<dbReference type="InterPro" id="IPR022742">
    <property type="entry name" value="Hydrolase_4"/>
</dbReference>
<evidence type="ECO:0000256" key="1">
    <source>
        <dbReference type="SAM" id="Phobius"/>
    </source>
</evidence>
<dbReference type="EMBL" id="JADFTS010000003">
    <property type="protein sequence ID" value="KAF9617898.1"/>
    <property type="molecule type" value="Genomic_DNA"/>
</dbReference>
<reference evidence="3 4" key="1">
    <citation type="submission" date="2020-10" db="EMBL/GenBank/DDBJ databases">
        <title>The Coptis chinensis genome and diversification of protoberbering-type alkaloids.</title>
        <authorList>
            <person name="Wang B."/>
            <person name="Shu S."/>
            <person name="Song C."/>
            <person name="Liu Y."/>
        </authorList>
    </citation>
    <scope>NUCLEOTIDE SEQUENCE [LARGE SCALE GENOMIC DNA]</scope>
    <source>
        <strain evidence="3">HL-2020</strain>
        <tissue evidence="3">Leaf</tissue>
    </source>
</reference>
<dbReference type="Gene3D" id="3.40.50.1820">
    <property type="entry name" value="alpha/beta hydrolase"/>
    <property type="match status" value="1"/>
</dbReference>
<evidence type="ECO:0000313" key="3">
    <source>
        <dbReference type="EMBL" id="KAF9617898.1"/>
    </source>
</evidence>
<organism evidence="3 4">
    <name type="scientific">Coptis chinensis</name>
    <dbReference type="NCBI Taxonomy" id="261450"/>
    <lineage>
        <taxon>Eukaryota</taxon>
        <taxon>Viridiplantae</taxon>
        <taxon>Streptophyta</taxon>
        <taxon>Embryophyta</taxon>
        <taxon>Tracheophyta</taxon>
        <taxon>Spermatophyta</taxon>
        <taxon>Magnoliopsida</taxon>
        <taxon>Ranunculales</taxon>
        <taxon>Ranunculaceae</taxon>
        <taxon>Coptidoideae</taxon>
        <taxon>Coptis</taxon>
    </lineage>
</organism>
<dbReference type="SUPFAM" id="SSF53474">
    <property type="entry name" value="alpha/beta-Hydrolases"/>
    <property type="match status" value="1"/>
</dbReference>
<comment type="caution">
    <text evidence="3">The sequence shown here is derived from an EMBL/GenBank/DDBJ whole genome shotgun (WGS) entry which is preliminary data.</text>
</comment>
<evidence type="ECO:0000313" key="4">
    <source>
        <dbReference type="Proteomes" id="UP000631114"/>
    </source>
</evidence>
<dbReference type="Pfam" id="PF12146">
    <property type="entry name" value="Hydrolase_4"/>
    <property type="match status" value="1"/>
</dbReference>
<name>A0A835IJV1_9MAGN</name>
<feature type="transmembrane region" description="Helical" evidence="1">
    <location>
        <begin position="6"/>
        <end position="27"/>
    </location>
</feature>